<dbReference type="STRING" id="204669.Acid345_3830"/>
<dbReference type="Pfam" id="PF00144">
    <property type="entry name" value="Beta-lactamase"/>
    <property type="match status" value="1"/>
</dbReference>
<evidence type="ECO:0000259" key="4">
    <source>
        <dbReference type="Pfam" id="PF00144"/>
    </source>
</evidence>
<evidence type="ECO:0000256" key="1">
    <source>
        <dbReference type="SAM" id="MobiDB-lite"/>
    </source>
</evidence>
<dbReference type="InterPro" id="IPR001466">
    <property type="entry name" value="Beta-lactam-related"/>
</dbReference>
<keyword evidence="2" id="KW-1133">Transmembrane helix</keyword>
<dbReference type="EnsemblBacteria" id="ABF42830">
    <property type="protein sequence ID" value="ABF42830"/>
    <property type="gene ID" value="Acid345_3830"/>
</dbReference>
<dbReference type="InterPro" id="IPR012338">
    <property type="entry name" value="Beta-lactam/transpept-like"/>
</dbReference>
<dbReference type="Proteomes" id="UP000002432">
    <property type="component" value="Chromosome"/>
</dbReference>
<feature type="transmembrane region" description="Helical" evidence="2">
    <location>
        <begin position="560"/>
        <end position="581"/>
    </location>
</feature>
<keyword evidence="2" id="KW-0472">Membrane</keyword>
<dbReference type="PANTHER" id="PTHR46825">
    <property type="entry name" value="D-ALANYL-D-ALANINE-CARBOXYPEPTIDASE/ENDOPEPTIDASE AMPH"/>
    <property type="match status" value="1"/>
</dbReference>
<feature type="signal peptide" evidence="3">
    <location>
        <begin position="1"/>
        <end position="21"/>
    </location>
</feature>
<feature type="transmembrane region" description="Helical" evidence="2">
    <location>
        <begin position="629"/>
        <end position="647"/>
    </location>
</feature>
<dbReference type="SUPFAM" id="SSF56601">
    <property type="entry name" value="beta-lactamase/transpeptidase-like"/>
    <property type="match status" value="1"/>
</dbReference>
<dbReference type="EMBL" id="CP000360">
    <property type="protein sequence ID" value="ABF42830.1"/>
    <property type="molecule type" value="Genomic_DNA"/>
</dbReference>
<organism evidence="5 6">
    <name type="scientific">Koribacter versatilis (strain Ellin345)</name>
    <dbReference type="NCBI Taxonomy" id="204669"/>
    <lineage>
        <taxon>Bacteria</taxon>
        <taxon>Pseudomonadati</taxon>
        <taxon>Acidobacteriota</taxon>
        <taxon>Terriglobia</taxon>
        <taxon>Terriglobales</taxon>
        <taxon>Candidatus Korobacteraceae</taxon>
        <taxon>Candidatus Korobacter</taxon>
    </lineage>
</organism>
<protein>
    <submittedName>
        <fullName evidence="5">Beta-lactamase</fullName>
    </submittedName>
</protein>
<evidence type="ECO:0000256" key="2">
    <source>
        <dbReference type="SAM" id="Phobius"/>
    </source>
</evidence>
<dbReference type="InterPro" id="IPR050491">
    <property type="entry name" value="AmpC-like"/>
</dbReference>
<dbReference type="Gene3D" id="3.40.710.10">
    <property type="entry name" value="DD-peptidase/beta-lactamase superfamily"/>
    <property type="match status" value="1"/>
</dbReference>
<feature type="region of interest" description="Disordered" evidence="1">
    <location>
        <begin position="24"/>
        <end position="46"/>
    </location>
</feature>
<sequence>MRKLALSLGCIALISSSFINAQNPLPQKTNKEKHPEAAPATSKVVPGESTHELDAADLEAFLDGLVPTEIARNDIAGAVVSVVKDGKIIYEKGYGYADVKTKRPVVANETLFRPGSISKLFTWTAVMQLVEQGKLDLDKEVNEYLDFKIEAAFGQPITLRNIMTHTAGFEEAVKDLITADQNGKEDLRGYVISHQPRRIYPPGKVPAYSNYATTLAGYIVQRVSGEPFDDYIEHHIYQPLHMEHATFRQPLPKGWEANVSSGYDVGSGEAKPYEFVTAFPAGSVAITADDISHFMIAHLQNGEYEGAQILQTATAQKMHSRTFSVGPRLNGMCLGFYQENRNGHTIIGHAGDTQYFHSDLHLILDSNVGFFISQNSAGKPEGGLRETVFHHFLDRYFPYTPPPTTAIASAKQDAARLAGYYMSSRRPGPNLLDALNAIGQSKVGADADGNVIIEDFKAPNGQPRKFVEVEQNLYREQDGQAQLEFFTDYSGAQSFAMDYPFMMWMKPGAVRTKPFALFTLIAPIVFFSLALVLWGVGAAARRHYDKRLNLDPVHARRHRLLMLAAALNLIFIATVVGIFSALGELGLNTSSNWLYRVIQFTALLAVVSTLIAIYNFFRPWWEQRWWWNRVYDVLFVLSAIFMTWFILEWHVLAPSLKF</sequence>
<dbReference type="AlphaFoldDB" id="Q1IJX0"/>
<dbReference type="eggNOG" id="COG1680">
    <property type="taxonomic scope" value="Bacteria"/>
</dbReference>
<feature type="domain" description="Beta-lactamase-related" evidence="4">
    <location>
        <begin position="67"/>
        <end position="381"/>
    </location>
</feature>
<dbReference type="KEGG" id="aba:Acid345_3830"/>
<dbReference type="RefSeq" id="WP_011524629.1">
    <property type="nucleotide sequence ID" value="NC_008009.1"/>
</dbReference>
<feature type="chain" id="PRO_5004190797" evidence="3">
    <location>
        <begin position="22"/>
        <end position="658"/>
    </location>
</feature>
<evidence type="ECO:0000313" key="6">
    <source>
        <dbReference type="Proteomes" id="UP000002432"/>
    </source>
</evidence>
<keyword evidence="2" id="KW-0812">Transmembrane</keyword>
<evidence type="ECO:0000256" key="3">
    <source>
        <dbReference type="SAM" id="SignalP"/>
    </source>
</evidence>
<reference evidence="5 6" key="1">
    <citation type="journal article" date="2009" name="Appl. Environ. Microbiol.">
        <title>Three genomes from the phylum Acidobacteria provide insight into the lifestyles of these microorganisms in soils.</title>
        <authorList>
            <person name="Ward N.L."/>
            <person name="Challacombe J.F."/>
            <person name="Janssen P.H."/>
            <person name="Henrissat B."/>
            <person name="Coutinho P.M."/>
            <person name="Wu M."/>
            <person name="Xie G."/>
            <person name="Haft D.H."/>
            <person name="Sait M."/>
            <person name="Badger J."/>
            <person name="Barabote R.D."/>
            <person name="Bradley B."/>
            <person name="Brettin T.S."/>
            <person name="Brinkac L.M."/>
            <person name="Bruce D."/>
            <person name="Creasy T."/>
            <person name="Daugherty S.C."/>
            <person name="Davidsen T.M."/>
            <person name="DeBoy R.T."/>
            <person name="Detter J.C."/>
            <person name="Dodson R.J."/>
            <person name="Durkin A.S."/>
            <person name="Ganapathy A."/>
            <person name="Gwinn-Giglio M."/>
            <person name="Han C.S."/>
            <person name="Khouri H."/>
            <person name="Kiss H."/>
            <person name="Kothari S.P."/>
            <person name="Madupu R."/>
            <person name="Nelson K.E."/>
            <person name="Nelson W.C."/>
            <person name="Paulsen I."/>
            <person name="Penn K."/>
            <person name="Ren Q."/>
            <person name="Rosovitz M.J."/>
            <person name="Selengut J.D."/>
            <person name="Shrivastava S."/>
            <person name="Sullivan S.A."/>
            <person name="Tapia R."/>
            <person name="Thompson L.S."/>
            <person name="Watkins K.L."/>
            <person name="Yang Q."/>
            <person name="Yu C."/>
            <person name="Zafar N."/>
            <person name="Zhou L."/>
            <person name="Kuske C.R."/>
        </authorList>
    </citation>
    <scope>NUCLEOTIDE SEQUENCE [LARGE SCALE GENOMIC DNA]</scope>
    <source>
        <strain evidence="5 6">Ellin345</strain>
    </source>
</reference>
<feature type="transmembrane region" description="Helical" evidence="2">
    <location>
        <begin position="593"/>
        <end position="617"/>
    </location>
</feature>
<gene>
    <name evidence="5" type="ordered locus">Acid345_3830</name>
</gene>
<keyword evidence="3" id="KW-0732">Signal</keyword>
<feature type="transmembrane region" description="Helical" evidence="2">
    <location>
        <begin position="515"/>
        <end position="539"/>
    </location>
</feature>
<dbReference type="HOGENOM" id="CLU_022757_1_0_0"/>
<dbReference type="PANTHER" id="PTHR46825:SF9">
    <property type="entry name" value="BETA-LACTAMASE-RELATED DOMAIN-CONTAINING PROTEIN"/>
    <property type="match status" value="1"/>
</dbReference>
<evidence type="ECO:0000313" key="5">
    <source>
        <dbReference type="EMBL" id="ABF42830.1"/>
    </source>
</evidence>
<name>Q1IJX0_KORVE</name>
<keyword evidence="6" id="KW-1185">Reference proteome</keyword>
<accession>Q1IJX0</accession>
<proteinExistence type="predicted"/>